<feature type="compositionally biased region" description="Low complexity" evidence="1">
    <location>
        <begin position="80"/>
        <end position="98"/>
    </location>
</feature>
<dbReference type="PANTHER" id="PTHR37327">
    <property type="entry name" value="CHROMOSOME 1, WHOLE GENOME SHOTGUN SEQUENCE"/>
    <property type="match status" value="1"/>
</dbReference>
<feature type="region of interest" description="Disordered" evidence="1">
    <location>
        <begin position="451"/>
        <end position="534"/>
    </location>
</feature>
<dbReference type="Gene3D" id="1.20.58.80">
    <property type="entry name" value="Phosphotransferase system, lactose/cellobiose-type IIA subunit"/>
    <property type="match status" value="1"/>
</dbReference>
<feature type="compositionally biased region" description="Low complexity" evidence="1">
    <location>
        <begin position="637"/>
        <end position="651"/>
    </location>
</feature>
<dbReference type="Proteomes" id="UP000809789">
    <property type="component" value="Unassembled WGS sequence"/>
</dbReference>
<comment type="caution">
    <text evidence="3">The sequence shown here is derived from an EMBL/GenBank/DDBJ whole genome shotgun (WGS) entry which is preliminary data.</text>
</comment>
<feature type="compositionally biased region" description="Polar residues" evidence="1">
    <location>
        <begin position="1"/>
        <end position="23"/>
    </location>
</feature>
<feature type="compositionally biased region" description="Polar residues" evidence="1">
    <location>
        <begin position="771"/>
        <end position="786"/>
    </location>
</feature>
<feature type="compositionally biased region" description="Basic and acidic residues" evidence="1">
    <location>
        <begin position="454"/>
        <end position="464"/>
    </location>
</feature>
<dbReference type="Pfam" id="PF04212">
    <property type="entry name" value="MIT"/>
    <property type="match status" value="1"/>
</dbReference>
<organism evidence="3 4">
    <name type="scientific">Elsinoe batatas</name>
    <dbReference type="NCBI Taxonomy" id="2601811"/>
    <lineage>
        <taxon>Eukaryota</taxon>
        <taxon>Fungi</taxon>
        <taxon>Dikarya</taxon>
        <taxon>Ascomycota</taxon>
        <taxon>Pezizomycotina</taxon>
        <taxon>Dothideomycetes</taxon>
        <taxon>Dothideomycetidae</taxon>
        <taxon>Myriangiales</taxon>
        <taxon>Elsinoaceae</taxon>
        <taxon>Elsinoe</taxon>
    </lineage>
</organism>
<feature type="compositionally biased region" description="Polar residues" evidence="1">
    <location>
        <begin position="1047"/>
        <end position="1062"/>
    </location>
</feature>
<feature type="compositionally biased region" description="Polar residues" evidence="1">
    <location>
        <begin position="652"/>
        <end position="670"/>
    </location>
</feature>
<feature type="compositionally biased region" description="Low complexity" evidence="1">
    <location>
        <begin position="42"/>
        <end position="52"/>
    </location>
</feature>
<gene>
    <name evidence="3" type="ORF">KVT40_002510</name>
</gene>
<feature type="compositionally biased region" description="Low complexity" evidence="1">
    <location>
        <begin position="160"/>
        <end position="180"/>
    </location>
</feature>
<feature type="compositionally biased region" description="Polar residues" evidence="1">
    <location>
        <begin position="814"/>
        <end position="831"/>
    </location>
</feature>
<accession>A0A8K0L702</accession>
<feature type="compositionally biased region" description="Polar residues" evidence="1">
    <location>
        <begin position="840"/>
        <end position="856"/>
    </location>
</feature>
<dbReference type="PANTHER" id="PTHR37327:SF1">
    <property type="entry name" value="MICROTUBULE INTERACTING AND TRANSPORT DOMAIN-CONTAINING PROTEIN"/>
    <property type="match status" value="1"/>
</dbReference>
<feature type="compositionally biased region" description="Polar residues" evidence="1">
    <location>
        <begin position="585"/>
        <end position="625"/>
    </location>
</feature>
<feature type="region of interest" description="Disordered" evidence="1">
    <location>
        <begin position="1"/>
        <end position="217"/>
    </location>
</feature>
<evidence type="ECO:0000313" key="4">
    <source>
        <dbReference type="Proteomes" id="UP000809789"/>
    </source>
</evidence>
<keyword evidence="4" id="KW-1185">Reference proteome</keyword>
<name>A0A8K0L702_9PEZI</name>
<feature type="region of interest" description="Disordered" evidence="1">
    <location>
        <begin position="229"/>
        <end position="287"/>
    </location>
</feature>
<feature type="compositionally biased region" description="Pro residues" evidence="1">
    <location>
        <begin position="479"/>
        <end position="490"/>
    </location>
</feature>
<feature type="compositionally biased region" description="Basic and acidic residues" evidence="1">
    <location>
        <begin position="257"/>
        <end position="285"/>
    </location>
</feature>
<feature type="region of interest" description="Disordered" evidence="1">
    <location>
        <begin position="585"/>
        <end position="863"/>
    </location>
</feature>
<sequence>MSTSAQSAHTSLSSGSVITVQRGSGQGPDSIHIRSASPTEGAIIAARAIKASAGHRSQRNSASNDQDDSLSGEGAGSIDRSWSQSTSSTTPTQRGRSTASSRGVLEEREKPWRKGSPTASPRVKHSSPGGSPSRYKQPSSKDRLGEYLPGKVDGSRRRPGSGNSSRSTTPKLGAGALPKLKLPPRDAVVRNYVSSPLSPSAMRPLTPGNTGLLTPTSAIEPDDYFGLGIAVNKNRSPRPTEASPLSPAGHSRYSNKKPKEVVTESPTSDRRTSRGKERKEKDKKNMLSKALEKANTAVLLDNAQNFAGALSAYRDACKLLEHVMDRTTGPEDKAKLDAIRNTYATRIVELHALQNPQAAVEEKQLPPRPTSNGSDDLVPQLDLLSPVSPLVAQQLNTRPIELPAEVPQANAQTAGRTRDSFLTDAIRQVEGGGDHGFLGPLWERSKSPLGLLSEDSRSRDDLHSPDAPLPLTPNRSQSPQPPIKDVPAPPADAQKEGVEPGSWLNTIDESDSDEGSSLHSAKHGALHRKDLSSGKSQLMDFDTAFDEAVEAAYEEGYEPDHGDEEQQMMDDIAKDFMDDFNFNLKSKSSIPRESASTAYTRSTWQSSVGNTDRNTAATSLSTLSEDSGPGAVFPRHQPQSSTSTVQTTDSTINLPSSSSDGTAVNGTSQILERRNRLSGQSLKPLTIETASSPQRRRAPSSASRMTTNSQRELDPTPWESQEKASEVTPWETQDKSAEVTPWETQAAPGDFKPGRMGSLRKQQDKDVWAANPSSAVSDSGSSQLGDVSSPRARYLRNHKSSVSLRETALGAMTPTESDYPTPTPTSATFSHHYTRRNDSTSHLSNRSGPTVASSSLPPLPDAGQQGGYYLFDTTLGRLIEQGLSSSPRTSKESSPPTPFEPCPDSALLRPFWLMRLISNTTTHPRGAYITTRLFMPHEAWLNRSAKLKNLEDKMAACDMLTAGLARLEEVDTYDADAVLSELQQFEEIMERVQGMLVKKLGNEVGVNNANDLFKAADKGGVDSPPDGMKESKNSGKFSWRKLRGKPSVSSTPGATNPAKTGSTETTTMQTVPMTSFVGVEKRTAHRREALRDALFEGPHKDYMAAIAKLCEAVQILDQVARQVEDPGLKHSSPTHIGLEFSTRHASEFFAFYVCRFLLADIGSLIDKHVKRSTEWILA</sequence>
<evidence type="ECO:0000313" key="3">
    <source>
        <dbReference type="EMBL" id="KAG8628645.1"/>
    </source>
</evidence>
<dbReference type="InterPro" id="IPR036181">
    <property type="entry name" value="MIT_dom_sf"/>
</dbReference>
<feature type="domain" description="MIT" evidence="2">
    <location>
        <begin position="287"/>
        <end position="351"/>
    </location>
</feature>
<proteinExistence type="predicted"/>
<feature type="region of interest" description="Disordered" evidence="1">
    <location>
        <begin position="1017"/>
        <end position="1068"/>
    </location>
</feature>
<dbReference type="SUPFAM" id="SSF116846">
    <property type="entry name" value="MIT domain"/>
    <property type="match status" value="1"/>
</dbReference>
<reference evidence="3" key="1">
    <citation type="submission" date="2021-07" db="EMBL/GenBank/DDBJ databases">
        <title>Elsinoe batatas strain:CRI-CJ2 Genome sequencing and assembly.</title>
        <authorList>
            <person name="Huang L."/>
        </authorList>
    </citation>
    <scope>NUCLEOTIDE SEQUENCE</scope>
    <source>
        <strain evidence="3">CRI-CJ2</strain>
    </source>
</reference>
<feature type="compositionally biased region" description="Polar residues" evidence="1">
    <location>
        <begin position="128"/>
        <end position="138"/>
    </location>
</feature>
<protein>
    <recommendedName>
        <fullName evidence="2">MIT domain-containing protein</fullName>
    </recommendedName>
</protein>
<dbReference type="OrthoDB" id="2245455at2759"/>
<dbReference type="AlphaFoldDB" id="A0A8K0L702"/>
<dbReference type="InterPro" id="IPR007330">
    <property type="entry name" value="MIT_dom"/>
</dbReference>
<evidence type="ECO:0000256" key="1">
    <source>
        <dbReference type="SAM" id="MobiDB-lite"/>
    </source>
</evidence>
<evidence type="ECO:0000259" key="2">
    <source>
        <dbReference type="Pfam" id="PF04212"/>
    </source>
</evidence>
<feature type="compositionally biased region" description="Low complexity" evidence="1">
    <location>
        <begin position="204"/>
        <end position="216"/>
    </location>
</feature>
<dbReference type="EMBL" id="JAESVG020000003">
    <property type="protein sequence ID" value="KAG8628645.1"/>
    <property type="molecule type" value="Genomic_DNA"/>
</dbReference>